<dbReference type="Gene3D" id="1.20.1250.20">
    <property type="entry name" value="MFS general substrate transporter like domains"/>
    <property type="match status" value="1"/>
</dbReference>
<keyword evidence="2 6" id="KW-0812">Transmembrane</keyword>
<dbReference type="OrthoDB" id="2585655at2759"/>
<dbReference type="SUPFAM" id="SSF103473">
    <property type="entry name" value="MFS general substrate transporter"/>
    <property type="match status" value="1"/>
</dbReference>
<comment type="subcellular location">
    <subcellularLocation>
        <location evidence="1">Membrane</location>
        <topology evidence="1">Multi-pass membrane protein</topology>
    </subcellularLocation>
</comment>
<evidence type="ECO:0000256" key="5">
    <source>
        <dbReference type="SAM" id="MobiDB-lite"/>
    </source>
</evidence>
<dbReference type="InterPro" id="IPR020846">
    <property type="entry name" value="MFS_dom"/>
</dbReference>
<proteinExistence type="predicted"/>
<evidence type="ECO:0000256" key="1">
    <source>
        <dbReference type="ARBA" id="ARBA00004141"/>
    </source>
</evidence>
<protein>
    <recommendedName>
        <fullName evidence="7">Major facilitator superfamily (MFS) profile domain-containing protein</fullName>
    </recommendedName>
</protein>
<keyword evidence="9" id="KW-1185">Reference proteome</keyword>
<dbReference type="InterPro" id="IPR036259">
    <property type="entry name" value="MFS_trans_sf"/>
</dbReference>
<feature type="domain" description="Major facilitator superfamily (MFS) profile" evidence="7">
    <location>
        <begin position="61"/>
        <end position="171"/>
    </location>
</feature>
<reference evidence="9" key="1">
    <citation type="journal article" date="2017" name="Nat. Microbiol.">
        <title>Global analysis of biosynthetic gene clusters reveals vast potential of secondary metabolite production in Penicillium species.</title>
        <authorList>
            <person name="Nielsen J.C."/>
            <person name="Grijseels S."/>
            <person name="Prigent S."/>
            <person name="Ji B."/>
            <person name="Dainat J."/>
            <person name="Nielsen K.F."/>
            <person name="Frisvad J.C."/>
            <person name="Workman M."/>
            <person name="Nielsen J."/>
        </authorList>
    </citation>
    <scope>NUCLEOTIDE SEQUENCE [LARGE SCALE GENOMIC DNA]</scope>
    <source>
        <strain evidence="9">IBT 14082</strain>
    </source>
</reference>
<evidence type="ECO:0000256" key="6">
    <source>
        <dbReference type="SAM" id="Phobius"/>
    </source>
</evidence>
<feature type="region of interest" description="Disordered" evidence="5">
    <location>
        <begin position="1"/>
        <end position="21"/>
    </location>
</feature>
<sequence>MSNDVYTSPVKGNSEDEAEPEVMKNTLADISVTRNGVILHPQPTSDPLDPLNWSSLRKHSILAIVMWKYFLFAYLTTTTIPSFAQIQERLGINYAQTSWTISLPSLGLAIGPPLWSSFADIYGRRIVFIIGSVIALISTIGIALPRISAAIWPAASFKGLVLAHRPRLEWP</sequence>
<evidence type="ECO:0000256" key="2">
    <source>
        <dbReference type="ARBA" id="ARBA00022692"/>
    </source>
</evidence>
<dbReference type="AlphaFoldDB" id="A0A1V6SYP6"/>
<dbReference type="PROSITE" id="PS50850">
    <property type="entry name" value="MFS"/>
    <property type="match status" value="1"/>
</dbReference>
<gene>
    <name evidence="8" type="ORF">PENFLA_c020G09484</name>
</gene>
<evidence type="ECO:0000313" key="8">
    <source>
        <dbReference type="EMBL" id="OQE18840.1"/>
    </source>
</evidence>
<dbReference type="STRING" id="254877.A0A1V6SYP6"/>
<evidence type="ECO:0000256" key="4">
    <source>
        <dbReference type="ARBA" id="ARBA00023136"/>
    </source>
</evidence>
<comment type="caution">
    <text evidence="8">The sequence shown here is derived from an EMBL/GenBank/DDBJ whole genome shotgun (WGS) entry which is preliminary data.</text>
</comment>
<feature type="transmembrane region" description="Helical" evidence="6">
    <location>
        <begin position="127"/>
        <end position="152"/>
    </location>
</feature>
<dbReference type="GO" id="GO:0022857">
    <property type="term" value="F:transmembrane transporter activity"/>
    <property type="evidence" value="ECO:0007669"/>
    <property type="project" value="InterPro"/>
</dbReference>
<dbReference type="GO" id="GO:0005886">
    <property type="term" value="C:plasma membrane"/>
    <property type="evidence" value="ECO:0007669"/>
    <property type="project" value="TreeGrafter"/>
</dbReference>
<dbReference type="PANTHER" id="PTHR23502:SF139">
    <property type="entry name" value="MAJOR FACILITATOR SUPERFAMILY (MFS) PROFILE DOMAIN-CONTAINING PROTEIN-RELATED"/>
    <property type="match status" value="1"/>
</dbReference>
<keyword evidence="3 6" id="KW-1133">Transmembrane helix</keyword>
<organism evidence="8 9">
    <name type="scientific">Penicillium flavigenum</name>
    <dbReference type="NCBI Taxonomy" id="254877"/>
    <lineage>
        <taxon>Eukaryota</taxon>
        <taxon>Fungi</taxon>
        <taxon>Dikarya</taxon>
        <taxon>Ascomycota</taxon>
        <taxon>Pezizomycotina</taxon>
        <taxon>Eurotiomycetes</taxon>
        <taxon>Eurotiomycetidae</taxon>
        <taxon>Eurotiales</taxon>
        <taxon>Aspergillaceae</taxon>
        <taxon>Penicillium</taxon>
    </lineage>
</organism>
<dbReference type="Pfam" id="PF07690">
    <property type="entry name" value="MFS_1"/>
    <property type="match status" value="1"/>
</dbReference>
<name>A0A1V6SYP6_9EURO</name>
<evidence type="ECO:0000313" key="9">
    <source>
        <dbReference type="Proteomes" id="UP000191342"/>
    </source>
</evidence>
<keyword evidence="4 6" id="KW-0472">Membrane</keyword>
<evidence type="ECO:0000256" key="3">
    <source>
        <dbReference type="ARBA" id="ARBA00022989"/>
    </source>
</evidence>
<dbReference type="InterPro" id="IPR011701">
    <property type="entry name" value="MFS"/>
</dbReference>
<feature type="transmembrane region" description="Helical" evidence="6">
    <location>
        <begin position="96"/>
        <end position="115"/>
    </location>
</feature>
<dbReference type="EMBL" id="MLQL01000020">
    <property type="protein sequence ID" value="OQE18840.1"/>
    <property type="molecule type" value="Genomic_DNA"/>
</dbReference>
<feature type="transmembrane region" description="Helical" evidence="6">
    <location>
        <begin position="61"/>
        <end position="84"/>
    </location>
</feature>
<evidence type="ECO:0000259" key="7">
    <source>
        <dbReference type="PROSITE" id="PS50850"/>
    </source>
</evidence>
<accession>A0A1V6SYP6</accession>
<dbReference type="Proteomes" id="UP000191342">
    <property type="component" value="Unassembled WGS sequence"/>
</dbReference>
<dbReference type="PANTHER" id="PTHR23502">
    <property type="entry name" value="MAJOR FACILITATOR SUPERFAMILY"/>
    <property type="match status" value="1"/>
</dbReference>